<sequence>MNTAAPGWHPGERALQARAGVSARMADVGSRVLRDHMPDQHRSFFTLLPFLLAGTVDASGQPRVSLFTGAPGFAHSPQPRVLRVDAAAGARGHADEDLAVGAPVGLLGIEAHTGRRNRMNGWIEALDDRGFAVRVGQSFGNCPKYIHPRQAVHGAAGGPVEHATHGALDAAGQALVAAADTFFIATAHPDALRSDDPVAGVDVSHRGGPAGFVRVQDAATLLVPDYVGNSFFNTFGNLQLEPRCALLFIDFATGERLHLVARGEVLWEGPEREALPGALRVLRLSVSEVRRTTGGLPLRWLPA</sequence>
<gene>
    <name evidence="2" type="ORF">IM787_18570</name>
</gene>
<accession>A0ABR9S963</accession>
<dbReference type="Gene3D" id="2.30.110.10">
    <property type="entry name" value="Electron Transport, Fmn-binding Protein, Chain A"/>
    <property type="match status" value="1"/>
</dbReference>
<dbReference type="PANTHER" id="PTHR42815">
    <property type="entry name" value="FAD-BINDING, PUTATIVE (AFU_ORTHOLOGUE AFUA_6G07600)-RELATED"/>
    <property type="match status" value="1"/>
</dbReference>
<dbReference type="SUPFAM" id="SSF50475">
    <property type="entry name" value="FMN-binding split barrel"/>
    <property type="match status" value="1"/>
</dbReference>
<reference evidence="2 3" key="1">
    <citation type="submission" date="2020-10" db="EMBL/GenBank/DDBJ databases">
        <title>Ramlibacter sp. HM2 16S ribosomal RNA gene Genome sequencing and assembly.</title>
        <authorList>
            <person name="Kang M."/>
        </authorList>
    </citation>
    <scope>NUCLEOTIDE SEQUENCE [LARGE SCALE GENOMIC DNA]</scope>
    <source>
        <strain evidence="2 3">HM2</strain>
    </source>
</reference>
<dbReference type="RefSeq" id="WP_193678193.1">
    <property type="nucleotide sequence ID" value="NZ_JADDIV010000005.1"/>
</dbReference>
<protein>
    <submittedName>
        <fullName evidence="2">Pyridoxamine 5'-phosphate oxidase family protein</fullName>
    </submittedName>
</protein>
<evidence type="ECO:0000259" key="1">
    <source>
        <dbReference type="Pfam" id="PF01243"/>
    </source>
</evidence>
<dbReference type="Proteomes" id="UP000806285">
    <property type="component" value="Unassembled WGS sequence"/>
</dbReference>
<dbReference type="InterPro" id="IPR012349">
    <property type="entry name" value="Split_barrel_FMN-bd"/>
</dbReference>
<comment type="caution">
    <text evidence="2">The sequence shown here is derived from an EMBL/GenBank/DDBJ whole genome shotgun (WGS) entry which is preliminary data.</text>
</comment>
<keyword evidence="3" id="KW-1185">Reference proteome</keyword>
<dbReference type="EMBL" id="JADDIV010000005">
    <property type="protein sequence ID" value="MBE7369574.1"/>
    <property type="molecule type" value="Genomic_DNA"/>
</dbReference>
<dbReference type="InterPro" id="IPR011576">
    <property type="entry name" value="Pyridox_Oxase_N"/>
</dbReference>
<proteinExistence type="predicted"/>
<feature type="domain" description="Pyridoxamine 5'-phosphate oxidase N-terminal" evidence="1">
    <location>
        <begin position="169"/>
        <end position="278"/>
    </location>
</feature>
<name>A0ABR9S963_9BURK</name>
<evidence type="ECO:0000313" key="3">
    <source>
        <dbReference type="Proteomes" id="UP000806285"/>
    </source>
</evidence>
<dbReference type="PANTHER" id="PTHR42815:SF2">
    <property type="entry name" value="FAD-BINDING, PUTATIVE (AFU_ORTHOLOGUE AFUA_6G07600)-RELATED"/>
    <property type="match status" value="1"/>
</dbReference>
<organism evidence="2 3">
    <name type="scientific">Ramlibacter pallidus</name>
    <dbReference type="NCBI Taxonomy" id="2780087"/>
    <lineage>
        <taxon>Bacteria</taxon>
        <taxon>Pseudomonadati</taxon>
        <taxon>Pseudomonadota</taxon>
        <taxon>Betaproteobacteria</taxon>
        <taxon>Burkholderiales</taxon>
        <taxon>Comamonadaceae</taxon>
        <taxon>Ramlibacter</taxon>
    </lineage>
</organism>
<evidence type="ECO:0000313" key="2">
    <source>
        <dbReference type="EMBL" id="MBE7369574.1"/>
    </source>
</evidence>
<dbReference type="Pfam" id="PF01243">
    <property type="entry name" value="PNPOx_N"/>
    <property type="match status" value="1"/>
</dbReference>